<sequence>MMVSDLRSEPSGALFAFFAAKSRPVTAFSLSMESCLRFIRWKVDGVRQTGRRSFFAGAFPREGGGTVPAAGLAGTIPPPCDRRRQFLRAAELTPASRRAGLARRWRARSRRSRRRRAHHGEAVGGTIAAAPASSCERGDHRSIKVSGSAKP</sequence>
<dbReference type="AlphaFoldDB" id="A0A8J6LJI5"/>
<dbReference type="Proteomes" id="UP000719412">
    <property type="component" value="Unassembled WGS sequence"/>
</dbReference>
<protein>
    <submittedName>
        <fullName evidence="2">Uncharacterized protein</fullName>
    </submittedName>
</protein>
<reference evidence="2" key="1">
    <citation type="journal article" date="2020" name="J Insects Food Feed">
        <title>The yellow mealworm (Tenebrio molitor) genome: a resource for the emerging insects as food and feed industry.</title>
        <authorList>
            <person name="Eriksson T."/>
            <person name="Andere A."/>
            <person name="Kelstrup H."/>
            <person name="Emery V."/>
            <person name="Picard C."/>
        </authorList>
    </citation>
    <scope>NUCLEOTIDE SEQUENCE</scope>
    <source>
        <strain evidence="2">Stoneville</strain>
        <tissue evidence="2">Whole head</tissue>
    </source>
</reference>
<evidence type="ECO:0000313" key="2">
    <source>
        <dbReference type="EMBL" id="KAH0821348.1"/>
    </source>
</evidence>
<dbReference type="EMBL" id="JABDTM020008292">
    <property type="protein sequence ID" value="KAH0821348.1"/>
    <property type="molecule type" value="Genomic_DNA"/>
</dbReference>
<comment type="caution">
    <text evidence="2">The sequence shown here is derived from an EMBL/GenBank/DDBJ whole genome shotgun (WGS) entry which is preliminary data.</text>
</comment>
<evidence type="ECO:0000256" key="1">
    <source>
        <dbReference type="SAM" id="MobiDB-lite"/>
    </source>
</evidence>
<evidence type="ECO:0000313" key="3">
    <source>
        <dbReference type="Proteomes" id="UP000719412"/>
    </source>
</evidence>
<feature type="compositionally biased region" description="Basic residues" evidence="1">
    <location>
        <begin position="100"/>
        <end position="118"/>
    </location>
</feature>
<accession>A0A8J6LJI5</accession>
<organism evidence="2 3">
    <name type="scientific">Tenebrio molitor</name>
    <name type="common">Yellow mealworm beetle</name>
    <dbReference type="NCBI Taxonomy" id="7067"/>
    <lineage>
        <taxon>Eukaryota</taxon>
        <taxon>Metazoa</taxon>
        <taxon>Ecdysozoa</taxon>
        <taxon>Arthropoda</taxon>
        <taxon>Hexapoda</taxon>
        <taxon>Insecta</taxon>
        <taxon>Pterygota</taxon>
        <taxon>Neoptera</taxon>
        <taxon>Endopterygota</taxon>
        <taxon>Coleoptera</taxon>
        <taxon>Polyphaga</taxon>
        <taxon>Cucujiformia</taxon>
        <taxon>Tenebrionidae</taxon>
        <taxon>Tenebrio</taxon>
    </lineage>
</organism>
<proteinExistence type="predicted"/>
<keyword evidence="3" id="KW-1185">Reference proteome</keyword>
<name>A0A8J6LJI5_TENMO</name>
<feature type="region of interest" description="Disordered" evidence="1">
    <location>
        <begin position="100"/>
        <end position="151"/>
    </location>
</feature>
<reference evidence="2" key="2">
    <citation type="submission" date="2021-08" db="EMBL/GenBank/DDBJ databases">
        <authorList>
            <person name="Eriksson T."/>
        </authorList>
    </citation>
    <scope>NUCLEOTIDE SEQUENCE</scope>
    <source>
        <strain evidence="2">Stoneville</strain>
        <tissue evidence="2">Whole head</tissue>
    </source>
</reference>
<gene>
    <name evidence="2" type="ORF">GEV33_001443</name>
</gene>